<keyword evidence="1" id="KW-0812">Transmembrane</keyword>
<dbReference type="AlphaFoldDB" id="A0AAE4SC71"/>
<evidence type="ECO:0000313" key="2">
    <source>
        <dbReference type="EMBL" id="MDV0443493.1"/>
    </source>
</evidence>
<evidence type="ECO:0000256" key="1">
    <source>
        <dbReference type="SAM" id="Phobius"/>
    </source>
</evidence>
<keyword evidence="3" id="KW-1185">Reference proteome</keyword>
<reference evidence="2 3" key="1">
    <citation type="submission" date="2023-06" db="EMBL/GenBank/DDBJ databases">
        <title>Genome sequence of Methancorpusculaceae sp. Cs1.</title>
        <authorList>
            <person name="Protasov E."/>
            <person name="Platt K."/>
            <person name="Poehlein A."/>
            <person name="Daniel R."/>
            <person name="Brune A."/>
        </authorList>
    </citation>
    <scope>NUCLEOTIDE SEQUENCE [LARGE SCALE GENOMIC DNA]</scope>
    <source>
        <strain evidence="2 3">Cs1</strain>
    </source>
</reference>
<sequence>MQIDCPKCRKTFEFTHAADQFTCPYCGTITSLNKADTLYLYTMPFTINDQRANDVFKKWAASSDKIHDLLVKCTDKQWNKYYLPVGKIVRILNGMEQVSIFSLSENNSVNQDLHIDTIPPGELLFYEGGILDAQAIMPDRDMNVLLTEYMGKPKEQAVIFVPVYHLQYKYDGMSYSLLINGVTGTVYTDAFPKATDDIYRECTKKYLYIGILCGIVAGIIGLFQSTVFSYVNGWLNMSYILDVNPWFALQNIVSLIIFLGSIIGVTYFSHRDGSVLLDELEKNRSYEENTEAEA</sequence>
<name>A0AAE4SC71_9EURY</name>
<keyword evidence="1" id="KW-1133">Transmembrane helix</keyword>
<dbReference type="Gene3D" id="2.20.28.30">
    <property type="entry name" value="RNA polymerase ii, chain L"/>
    <property type="match status" value="1"/>
</dbReference>
<dbReference type="RefSeq" id="WP_338096018.1">
    <property type="nucleotide sequence ID" value="NZ_JAWDKB010000003.1"/>
</dbReference>
<organism evidence="2 3">
    <name type="scientific">Methanorbis rubei</name>
    <dbReference type="NCBI Taxonomy" id="3028300"/>
    <lineage>
        <taxon>Archaea</taxon>
        <taxon>Methanobacteriati</taxon>
        <taxon>Methanobacteriota</taxon>
        <taxon>Stenosarchaea group</taxon>
        <taxon>Methanomicrobia</taxon>
        <taxon>Methanomicrobiales</taxon>
        <taxon>Methanocorpusculaceae</taxon>
        <taxon>Methanorbis</taxon>
    </lineage>
</organism>
<dbReference type="Proteomes" id="UP001283212">
    <property type="component" value="Unassembled WGS sequence"/>
</dbReference>
<keyword evidence="1" id="KW-0472">Membrane</keyword>
<proteinExistence type="predicted"/>
<evidence type="ECO:0008006" key="4">
    <source>
        <dbReference type="Google" id="ProtNLM"/>
    </source>
</evidence>
<comment type="caution">
    <text evidence="2">The sequence shown here is derived from an EMBL/GenBank/DDBJ whole genome shotgun (WGS) entry which is preliminary data.</text>
</comment>
<dbReference type="EMBL" id="JAWDKB010000003">
    <property type="protein sequence ID" value="MDV0443493.1"/>
    <property type="molecule type" value="Genomic_DNA"/>
</dbReference>
<protein>
    <recommendedName>
        <fullName evidence="4">Zinc ribbon domain-containing protein</fullName>
    </recommendedName>
</protein>
<feature type="transmembrane region" description="Helical" evidence="1">
    <location>
        <begin position="247"/>
        <end position="268"/>
    </location>
</feature>
<feature type="transmembrane region" description="Helical" evidence="1">
    <location>
        <begin position="206"/>
        <end position="227"/>
    </location>
</feature>
<evidence type="ECO:0000313" key="3">
    <source>
        <dbReference type="Proteomes" id="UP001283212"/>
    </source>
</evidence>
<gene>
    <name evidence="2" type="ORF">McpCs1_08710</name>
</gene>
<accession>A0AAE4SC71</accession>